<accession>A0A2V3ICJ3</accession>
<feature type="region of interest" description="Disordered" evidence="1">
    <location>
        <begin position="1"/>
        <end position="28"/>
    </location>
</feature>
<sequence length="430" mass="48557">MSTDSEKPHLQPHKRGRGDAHVQPRSGKRVRLCGDEAQVACGFKPQRDDQISEPSLRSTSPEDYTSAAVLGGKLPLVLRWARVLLDNHVKKSNRFMNGLSSAAVAKRHILEEVHVPKNVVVELKAGDKLWHGDRRFWTNVLAFAMKLPSMNEVSNVLDAMRCYPSSVLVNTGVQQLFSTVRKHGKKCAHVSLPRPNVFSSFDCSAPSGNPTSMWFERTTYGRVQEIAVHISSVAEHVLCCAFHAREQSNCTKEAYAILLKALEAGIDHIEHEDLSSVVKWRGAESIENTEVEKASPLLQRAIEVAHSAVLKGLAISGRRYGLKRTKYNTRRKVQLWMMRRLFPEVMDICIVRLKLAISDIVEVTEESSAMDVDLLEMYLTRILRTAEKLYIRVGDMHFKEQFKNVGALMGKGTCRLLSSEPYRFMESRLY</sequence>
<evidence type="ECO:0000313" key="3">
    <source>
        <dbReference type="Proteomes" id="UP000247409"/>
    </source>
</evidence>
<name>A0A2V3ICJ3_9FLOR</name>
<dbReference type="AlphaFoldDB" id="A0A2V3ICJ3"/>
<gene>
    <name evidence="2" type="ORF">BWQ96_10472</name>
</gene>
<feature type="region of interest" description="Disordered" evidence="1">
    <location>
        <begin position="43"/>
        <end position="62"/>
    </location>
</feature>
<keyword evidence="3" id="KW-1185">Reference proteome</keyword>
<dbReference type="Proteomes" id="UP000247409">
    <property type="component" value="Unassembled WGS sequence"/>
</dbReference>
<comment type="caution">
    <text evidence="2">The sequence shown here is derived from an EMBL/GenBank/DDBJ whole genome shotgun (WGS) entry which is preliminary data.</text>
</comment>
<protein>
    <submittedName>
        <fullName evidence="2">Uncharacterized protein</fullName>
    </submittedName>
</protein>
<proteinExistence type="predicted"/>
<evidence type="ECO:0000313" key="2">
    <source>
        <dbReference type="EMBL" id="PXF39816.1"/>
    </source>
</evidence>
<feature type="compositionally biased region" description="Polar residues" evidence="1">
    <location>
        <begin position="52"/>
        <end position="62"/>
    </location>
</feature>
<organism evidence="2 3">
    <name type="scientific">Gracilariopsis chorda</name>
    <dbReference type="NCBI Taxonomy" id="448386"/>
    <lineage>
        <taxon>Eukaryota</taxon>
        <taxon>Rhodophyta</taxon>
        <taxon>Florideophyceae</taxon>
        <taxon>Rhodymeniophycidae</taxon>
        <taxon>Gracilariales</taxon>
        <taxon>Gracilariaceae</taxon>
        <taxon>Gracilariopsis</taxon>
    </lineage>
</organism>
<evidence type="ECO:0000256" key="1">
    <source>
        <dbReference type="SAM" id="MobiDB-lite"/>
    </source>
</evidence>
<reference evidence="2 3" key="1">
    <citation type="journal article" date="2018" name="Mol. Biol. Evol.">
        <title>Analysis of the draft genome of the red seaweed Gracilariopsis chorda provides insights into genome size evolution in Rhodophyta.</title>
        <authorList>
            <person name="Lee J."/>
            <person name="Yang E.C."/>
            <person name="Graf L."/>
            <person name="Yang J.H."/>
            <person name="Qiu H."/>
            <person name="Zel Zion U."/>
            <person name="Chan C.X."/>
            <person name="Stephens T.G."/>
            <person name="Weber A.P.M."/>
            <person name="Boo G.H."/>
            <person name="Boo S.M."/>
            <person name="Kim K.M."/>
            <person name="Shin Y."/>
            <person name="Jung M."/>
            <person name="Lee S.J."/>
            <person name="Yim H.S."/>
            <person name="Lee J.H."/>
            <person name="Bhattacharya D."/>
            <person name="Yoon H.S."/>
        </authorList>
    </citation>
    <scope>NUCLEOTIDE SEQUENCE [LARGE SCALE GENOMIC DNA]</scope>
    <source>
        <strain evidence="2 3">SKKU-2015</strain>
        <tissue evidence="2">Whole body</tissue>
    </source>
</reference>
<dbReference type="EMBL" id="NBIV01000428">
    <property type="protein sequence ID" value="PXF39816.1"/>
    <property type="molecule type" value="Genomic_DNA"/>
</dbReference>